<gene>
    <name evidence="2" type="ORF">NBO_10g0060</name>
</gene>
<proteinExistence type="predicted"/>
<dbReference type="HOGENOM" id="CLU_2015901_0_0_1"/>
<reference evidence="2 3" key="1">
    <citation type="journal article" date="2013" name="BMC Genomics">
        <title>Comparative genomics of parasitic silkworm microsporidia reveal an association between genome expansion and host adaptation.</title>
        <authorList>
            <person name="Pan G."/>
            <person name="Xu J."/>
            <person name="Li T."/>
            <person name="Xia Q."/>
            <person name="Liu S.L."/>
            <person name="Zhang G."/>
            <person name="Li S."/>
            <person name="Li C."/>
            <person name="Liu H."/>
            <person name="Yang L."/>
            <person name="Liu T."/>
            <person name="Zhang X."/>
            <person name="Wu Z."/>
            <person name="Fan W."/>
            <person name="Dang X."/>
            <person name="Xiang H."/>
            <person name="Tao M."/>
            <person name="Li Y."/>
            <person name="Hu J."/>
            <person name="Li Z."/>
            <person name="Lin L."/>
            <person name="Luo J."/>
            <person name="Geng L."/>
            <person name="Wang L."/>
            <person name="Long M."/>
            <person name="Wan Y."/>
            <person name="He N."/>
            <person name="Zhang Z."/>
            <person name="Lu C."/>
            <person name="Keeling P.J."/>
            <person name="Wang J."/>
            <person name="Xiang Z."/>
            <person name="Zhou Z."/>
        </authorList>
    </citation>
    <scope>NUCLEOTIDE SEQUENCE [LARGE SCALE GENOMIC DNA]</scope>
    <source>
        <strain evidence="3">CQ1 / CVCC 102059</strain>
    </source>
</reference>
<evidence type="ECO:0000313" key="3">
    <source>
        <dbReference type="Proteomes" id="UP000016927"/>
    </source>
</evidence>
<keyword evidence="3" id="KW-1185">Reference proteome</keyword>
<organism evidence="2 3">
    <name type="scientific">Nosema bombycis (strain CQ1 / CVCC 102059)</name>
    <name type="common">Microsporidian parasite</name>
    <name type="synonym">Pebrine of silkworm</name>
    <dbReference type="NCBI Taxonomy" id="578461"/>
    <lineage>
        <taxon>Eukaryota</taxon>
        <taxon>Fungi</taxon>
        <taxon>Fungi incertae sedis</taxon>
        <taxon>Microsporidia</taxon>
        <taxon>Nosematidae</taxon>
        <taxon>Nosema</taxon>
    </lineage>
</organism>
<dbReference type="EMBL" id="KB908918">
    <property type="protein sequence ID" value="EOB15070.1"/>
    <property type="molecule type" value="Genomic_DNA"/>
</dbReference>
<keyword evidence="1" id="KW-0732">Signal</keyword>
<dbReference type="Proteomes" id="UP000016927">
    <property type="component" value="Unassembled WGS sequence"/>
</dbReference>
<dbReference type="VEuPathDB" id="MicrosporidiaDB:NBO_10g0060"/>
<feature type="signal peptide" evidence="1">
    <location>
        <begin position="1"/>
        <end position="23"/>
    </location>
</feature>
<protein>
    <submittedName>
        <fullName evidence="2">Uncharacterized protein</fullName>
    </submittedName>
</protein>
<name>R0MLF0_NOSB1</name>
<dbReference type="AlphaFoldDB" id="R0MLF0"/>
<evidence type="ECO:0000256" key="1">
    <source>
        <dbReference type="SAM" id="SignalP"/>
    </source>
</evidence>
<feature type="chain" id="PRO_5004345167" evidence="1">
    <location>
        <begin position="24"/>
        <end position="123"/>
    </location>
</feature>
<accession>R0MLF0</accession>
<sequence>MYFNKILQQHICFFLAICQLIESIRLQIELQDNNLIERSVDNFLQQTERMSPLTNEQPLQCIYCSMPSNSTGLKQNEHLLAVDNRLFKKSCDMIKQSNQETEDSKTSTLNLYRNFFGLVVLLS</sequence>
<evidence type="ECO:0000313" key="2">
    <source>
        <dbReference type="EMBL" id="EOB15070.1"/>
    </source>
</evidence>